<reference evidence="4" key="1">
    <citation type="journal article" date="2014" name="Nucleic Acids Res.">
        <title>The evolutionary dynamics of variant antigen genes in Babesia reveal a history of genomic innovation underlying host-parasite interaction.</title>
        <authorList>
            <person name="Jackson A.P."/>
            <person name="Otto T.D."/>
            <person name="Darby A."/>
            <person name="Ramaprasad A."/>
            <person name="Xia D."/>
            <person name="Echaide I.E."/>
            <person name="Farber M."/>
            <person name="Gahlot S."/>
            <person name="Gamble J."/>
            <person name="Gupta D."/>
            <person name="Gupta Y."/>
            <person name="Jackson L."/>
            <person name="Malandrin L."/>
            <person name="Malas T.B."/>
            <person name="Moussa E."/>
            <person name="Nair M."/>
            <person name="Reid A.J."/>
            <person name="Sanders M."/>
            <person name="Sharma J."/>
            <person name="Tracey A."/>
            <person name="Quail M.A."/>
            <person name="Weir W."/>
            <person name="Wastling J.M."/>
            <person name="Hall N."/>
            <person name="Willadsen P."/>
            <person name="Lingelbach K."/>
            <person name="Shiels B."/>
            <person name="Tait A."/>
            <person name="Berriman M."/>
            <person name="Allred D.R."/>
            <person name="Pain A."/>
        </authorList>
    </citation>
    <scope>NUCLEOTIDE SEQUENCE [LARGE SCALE GENOMIC DNA]</scope>
    <source>
        <strain evidence="4">Bond</strain>
    </source>
</reference>
<dbReference type="AlphaFoldDB" id="A0A061D8T6"/>
<dbReference type="GeneID" id="24565499"/>
<evidence type="ECO:0000313" key="4">
    <source>
        <dbReference type="Proteomes" id="UP000033188"/>
    </source>
</evidence>
<dbReference type="STRING" id="5866.A0A061D8T6"/>
<feature type="compositionally biased region" description="Polar residues" evidence="2">
    <location>
        <begin position="631"/>
        <end position="640"/>
    </location>
</feature>
<dbReference type="OrthoDB" id="10044771at2759"/>
<dbReference type="VEuPathDB" id="PiroplasmaDB:BBBOND_0308610"/>
<dbReference type="OMA" id="CMETINL"/>
<name>A0A061D8T6_BABBI</name>
<dbReference type="RefSeq" id="XP_012769144.1">
    <property type="nucleotide sequence ID" value="XM_012913690.1"/>
</dbReference>
<feature type="compositionally biased region" description="Polar residues" evidence="2">
    <location>
        <begin position="734"/>
        <end position="768"/>
    </location>
</feature>
<proteinExistence type="predicted"/>
<feature type="compositionally biased region" description="Polar residues" evidence="2">
    <location>
        <begin position="829"/>
        <end position="843"/>
    </location>
</feature>
<gene>
    <name evidence="3" type="ORF">BBBOND_0308610</name>
</gene>
<feature type="coiled-coil region" evidence="1">
    <location>
        <begin position="1000"/>
        <end position="1049"/>
    </location>
</feature>
<sequence length="1053" mass="113005">MVSAKKFYLTSLRECFIFFDWLNTQKKNIHAQIAQDLYKRINKYNKAVESNSIKASLSTFLSNVDKFYRILVSDGIPEKLLRTTNSINSDATTEEIVDALLECIPKFLAAMYYLWYDVNATFEELGGGGWKLNYPGALYGSYYSSSGGDLDNYLHAKNGSNYGGMIPGGFNPTEVRYGYWYSGYRQGYLMEDDIRIILDKKNDQCFRNVFLTTVGVAGKQKENVANVLALVGTFCDIVERDKGAVKSALEKQLKEMNGKCLDWSALQSHCKELKKSQIHRLFASQRFAHTGQSLESSDSTKEEIAKDAAKWLRVNLLEVKSHLNKIDTKDKVIDNPDKKHLGAYFTNNLFPYGFFFDDNHFRRMIKDRKTLMQNWRSVISKFVANGEGLEKLKTLLEGYNCPEDTYKKSEGAQNQGKKSEGAQNQGKKSEGAQNQGKKAEGAQNQGKKAEGAQNQGKKAEGAQNQGKKSEGAQNQGKKSEGAQNQGKKAEGAQNQGKKAEGAQNQGKKAEGAQNQGKKAEGAQNQGKKAEGAQNQGKKAEGAQNQGKKAEGAQNQGKKAEGAQNQGKKSEGAQNQGKKAEGTPNQQTAQNSRTTSSSLGPHSDSSTVSGADVAKGQPGAKGDQGAKGPPDTGTTKSSTPQRAGKPQHPPPQPPPAPPPSTPAAPSPAGPTSDGGGRPNDSGARSQKPVASKPPASPPSTSGTSPAPPSLAVPGSSGGTGSTSVPVKPGVKGQGSMVSVSPAQQPGASSQNVITQSPTAQSPGPRSSGVSAPDGGQNLGSSAGSAVPGPTGDQGKPQNSTAAITTPSTGSGAGSGGGGGDGGSNGKGTGNSQTQINCPQGQSLMSLWPNGSKFCVPTNDFNDHEKTYTVWDNVKKSHDKDIQKTVERNRQKQNSQLRYPPRRQTRPDNLNAVPPTHSNSLHPAQHQPIDPLRRDDGRGGTGAPHIPSIDVSVGGEAIQPTKSNHFAAKDFTKLPGLRGQAMRDLDYEQDQVYNELLFDEIAAQTKLQKNLEKEKLERSEEENIRAHKYQVEGIERQLEEHKKQVADVKLSYLIL</sequence>
<evidence type="ECO:0000256" key="1">
    <source>
        <dbReference type="SAM" id="Coils"/>
    </source>
</evidence>
<feature type="compositionally biased region" description="Low complexity" evidence="2">
    <location>
        <begin position="684"/>
        <end position="703"/>
    </location>
</feature>
<dbReference type="EMBL" id="LK391709">
    <property type="protein sequence ID" value="CDR96958.1"/>
    <property type="molecule type" value="Genomic_DNA"/>
</dbReference>
<feature type="compositionally biased region" description="Low complexity" evidence="2">
    <location>
        <begin position="798"/>
        <end position="808"/>
    </location>
</feature>
<keyword evidence="4" id="KW-1185">Reference proteome</keyword>
<feature type="compositionally biased region" description="Pro residues" evidence="2">
    <location>
        <begin position="646"/>
        <end position="667"/>
    </location>
</feature>
<protein>
    <submittedName>
        <fullName evidence="3">RIBOSOME BINDING PROTEIN-1, putative</fullName>
    </submittedName>
</protein>
<feature type="region of interest" description="Disordered" evidence="2">
    <location>
        <begin position="885"/>
        <end position="949"/>
    </location>
</feature>
<dbReference type="KEGG" id="bbig:BBBOND_0308610"/>
<feature type="compositionally biased region" description="Gly residues" evidence="2">
    <location>
        <begin position="809"/>
        <end position="827"/>
    </location>
</feature>
<organism evidence="3 4">
    <name type="scientific">Babesia bigemina</name>
    <dbReference type="NCBI Taxonomy" id="5866"/>
    <lineage>
        <taxon>Eukaryota</taxon>
        <taxon>Sar</taxon>
        <taxon>Alveolata</taxon>
        <taxon>Apicomplexa</taxon>
        <taxon>Aconoidasida</taxon>
        <taxon>Piroplasmida</taxon>
        <taxon>Babesiidae</taxon>
        <taxon>Babesia</taxon>
    </lineage>
</organism>
<keyword evidence="1" id="KW-0175">Coiled coil</keyword>
<dbReference type="Proteomes" id="UP000033188">
    <property type="component" value="Chromosome 3"/>
</dbReference>
<feature type="compositionally biased region" description="Polar residues" evidence="2">
    <location>
        <begin position="411"/>
        <end position="608"/>
    </location>
</feature>
<evidence type="ECO:0000313" key="3">
    <source>
        <dbReference type="EMBL" id="CDR96958.1"/>
    </source>
</evidence>
<feature type="region of interest" description="Disordered" evidence="2">
    <location>
        <begin position="407"/>
        <end position="849"/>
    </location>
</feature>
<evidence type="ECO:0000256" key="2">
    <source>
        <dbReference type="SAM" id="MobiDB-lite"/>
    </source>
</evidence>
<accession>A0A061D8T6</accession>